<dbReference type="InterPro" id="IPR036388">
    <property type="entry name" value="WH-like_DNA-bd_sf"/>
</dbReference>
<dbReference type="PROSITE" id="PS00374">
    <property type="entry name" value="MGMT"/>
    <property type="match status" value="1"/>
</dbReference>
<evidence type="ECO:0000259" key="10">
    <source>
        <dbReference type="Pfam" id="PF01035"/>
    </source>
</evidence>
<gene>
    <name evidence="12" type="ORF">KAJ83_07700</name>
</gene>
<evidence type="ECO:0000256" key="2">
    <source>
        <dbReference type="ARBA" id="ARBA00008711"/>
    </source>
</evidence>
<feature type="domain" description="Methylguanine DNA methyltransferase ribonuclease-like" evidence="11">
    <location>
        <begin position="8"/>
        <end position="75"/>
    </location>
</feature>
<dbReference type="GO" id="GO:0003908">
    <property type="term" value="F:methylated-DNA-[protein]-cysteine S-methyltransferase activity"/>
    <property type="evidence" value="ECO:0007669"/>
    <property type="project" value="UniProtKB-UniRule"/>
</dbReference>
<dbReference type="InterPro" id="IPR008332">
    <property type="entry name" value="MethylG_MeTrfase_N"/>
</dbReference>
<dbReference type="AlphaFoldDB" id="A0A8J7V2G8"/>
<evidence type="ECO:0000256" key="9">
    <source>
        <dbReference type="HAMAP-Rule" id="MF_00772"/>
    </source>
</evidence>
<name>A0A8J7V2G8_9PROT</name>
<dbReference type="Proteomes" id="UP000672602">
    <property type="component" value="Unassembled WGS sequence"/>
</dbReference>
<comment type="catalytic activity">
    <reaction evidence="8 9">
        <text>a 6-O-methyl-2'-deoxyguanosine in DNA + L-cysteinyl-[protein] = S-methyl-L-cysteinyl-[protein] + a 2'-deoxyguanosine in DNA</text>
        <dbReference type="Rhea" id="RHEA:24000"/>
        <dbReference type="Rhea" id="RHEA-COMP:10131"/>
        <dbReference type="Rhea" id="RHEA-COMP:10132"/>
        <dbReference type="Rhea" id="RHEA-COMP:11367"/>
        <dbReference type="Rhea" id="RHEA-COMP:11368"/>
        <dbReference type="ChEBI" id="CHEBI:29950"/>
        <dbReference type="ChEBI" id="CHEBI:82612"/>
        <dbReference type="ChEBI" id="CHEBI:85445"/>
        <dbReference type="ChEBI" id="CHEBI:85448"/>
        <dbReference type="EC" id="2.1.1.63"/>
    </reaction>
</comment>
<comment type="similarity">
    <text evidence="2 9">Belongs to the MGMT family.</text>
</comment>
<feature type="domain" description="Methylated-DNA-[protein]-cysteine S-methyltransferase DNA binding" evidence="10">
    <location>
        <begin position="81"/>
        <end position="161"/>
    </location>
</feature>
<dbReference type="HAMAP" id="MF_00772">
    <property type="entry name" value="OGT"/>
    <property type="match status" value="1"/>
</dbReference>
<evidence type="ECO:0000256" key="8">
    <source>
        <dbReference type="ARBA" id="ARBA00049348"/>
    </source>
</evidence>
<comment type="function">
    <text evidence="9">Involved in the cellular defense against the biological effects of O6-methylguanine (O6-MeG) and O4-methylthymine (O4-MeT) in DNA. Repairs the methylated nucleobase in DNA by stoichiometrically transferring the methyl group to a cysteine residue in the enzyme. This is a suicide reaction: the enzyme is irreversibly inactivated.</text>
</comment>
<comment type="miscellaneous">
    <text evidence="9">This enzyme catalyzes only one turnover and therefore is not strictly catalytic. According to one definition, an enzyme is a biocatalyst that acts repeatedly and over many reaction cycles.</text>
</comment>
<evidence type="ECO:0000259" key="11">
    <source>
        <dbReference type="Pfam" id="PF02870"/>
    </source>
</evidence>
<sequence length="172" mass="18513">MTEAHPLLYCVTESPVGPILLAGDGERLHRIAFSTGRRPFGPEAGWARDDTAFAEARRQLATYFAGGLTRFDLPYALSGTDFRQRVWRALATIPHGETRSYGWLARAIGDPKAVRAVGAANGANPLPILLPCHRVIGADGSLTGFGGGIETKRALLDLEGARSHRPEQPSLL</sequence>
<keyword evidence="7 9" id="KW-0234">DNA repair</keyword>
<comment type="subcellular location">
    <subcellularLocation>
        <location evidence="9">Cytoplasm</location>
    </subcellularLocation>
</comment>
<dbReference type="CDD" id="cd06445">
    <property type="entry name" value="ATase"/>
    <property type="match status" value="1"/>
</dbReference>
<dbReference type="EMBL" id="JAGMWN010000003">
    <property type="protein sequence ID" value="MBP5856887.1"/>
    <property type="molecule type" value="Genomic_DNA"/>
</dbReference>
<evidence type="ECO:0000256" key="4">
    <source>
        <dbReference type="ARBA" id="ARBA00022603"/>
    </source>
</evidence>
<dbReference type="InterPro" id="IPR014048">
    <property type="entry name" value="MethylDNA_cys_MeTrfase_DNA-bd"/>
</dbReference>
<evidence type="ECO:0000256" key="6">
    <source>
        <dbReference type="ARBA" id="ARBA00022763"/>
    </source>
</evidence>
<dbReference type="Gene3D" id="3.30.160.70">
    <property type="entry name" value="Methylated DNA-protein cysteine methyltransferase domain"/>
    <property type="match status" value="1"/>
</dbReference>
<dbReference type="InterPro" id="IPR001497">
    <property type="entry name" value="MethylDNA_cys_MeTrfase_AS"/>
</dbReference>
<dbReference type="FunFam" id="1.10.10.10:FF:000214">
    <property type="entry name" value="Methylated-DNA--protein-cysteine methyltransferase"/>
    <property type="match status" value="1"/>
</dbReference>
<comment type="catalytic activity">
    <reaction evidence="1 9">
        <text>a 4-O-methyl-thymidine in DNA + L-cysteinyl-[protein] = a thymidine in DNA + S-methyl-L-cysteinyl-[protein]</text>
        <dbReference type="Rhea" id="RHEA:53428"/>
        <dbReference type="Rhea" id="RHEA-COMP:10131"/>
        <dbReference type="Rhea" id="RHEA-COMP:10132"/>
        <dbReference type="Rhea" id="RHEA-COMP:13555"/>
        <dbReference type="Rhea" id="RHEA-COMP:13556"/>
        <dbReference type="ChEBI" id="CHEBI:29950"/>
        <dbReference type="ChEBI" id="CHEBI:82612"/>
        <dbReference type="ChEBI" id="CHEBI:137386"/>
        <dbReference type="ChEBI" id="CHEBI:137387"/>
        <dbReference type="EC" id="2.1.1.63"/>
    </reaction>
</comment>
<dbReference type="Pfam" id="PF01035">
    <property type="entry name" value="DNA_binding_1"/>
    <property type="match status" value="1"/>
</dbReference>
<protein>
    <recommendedName>
        <fullName evidence="9">Methylated-DNA--protein-cysteine methyltransferase</fullName>
        <ecNumber evidence="9">2.1.1.63</ecNumber>
    </recommendedName>
    <alternativeName>
        <fullName evidence="9">6-O-methylguanine-DNA methyltransferase</fullName>
        <shortName evidence="9">MGMT</shortName>
    </alternativeName>
    <alternativeName>
        <fullName evidence="9">O-6-methylguanine-DNA-alkyltransferase</fullName>
    </alternativeName>
</protein>
<evidence type="ECO:0000313" key="12">
    <source>
        <dbReference type="EMBL" id="MBP5856887.1"/>
    </source>
</evidence>
<keyword evidence="6 9" id="KW-0227">DNA damage</keyword>
<feature type="active site" description="Nucleophile; methyl group acceptor" evidence="9">
    <location>
        <position position="132"/>
    </location>
</feature>
<accession>A0A8J7V2G8</accession>
<evidence type="ECO:0000313" key="13">
    <source>
        <dbReference type="Proteomes" id="UP000672602"/>
    </source>
</evidence>
<dbReference type="NCBIfam" id="TIGR00589">
    <property type="entry name" value="ogt"/>
    <property type="match status" value="1"/>
</dbReference>
<dbReference type="InterPro" id="IPR036631">
    <property type="entry name" value="MGMT_N_sf"/>
</dbReference>
<keyword evidence="4 9" id="KW-0489">Methyltransferase</keyword>
<dbReference type="SUPFAM" id="SSF53155">
    <property type="entry name" value="Methylated DNA-protein cysteine methyltransferase domain"/>
    <property type="match status" value="1"/>
</dbReference>
<evidence type="ECO:0000256" key="3">
    <source>
        <dbReference type="ARBA" id="ARBA00022490"/>
    </source>
</evidence>
<keyword evidence="13" id="KW-1185">Reference proteome</keyword>
<dbReference type="GO" id="GO:0006307">
    <property type="term" value="P:DNA alkylation repair"/>
    <property type="evidence" value="ECO:0007669"/>
    <property type="project" value="UniProtKB-UniRule"/>
</dbReference>
<dbReference type="PANTHER" id="PTHR10815">
    <property type="entry name" value="METHYLATED-DNA--PROTEIN-CYSTEINE METHYLTRANSFERASE"/>
    <property type="match status" value="1"/>
</dbReference>
<dbReference type="GO" id="GO:0032259">
    <property type="term" value="P:methylation"/>
    <property type="evidence" value="ECO:0007669"/>
    <property type="project" value="UniProtKB-KW"/>
</dbReference>
<dbReference type="SUPFAM" id="SSF46767">
    <property type="entry name" value="Methylated DNA-protein cysteine methyltransferase, C-terminal domain"/>
    <property type="match status" value="1"/>
</dbReference>
<dbReference type="RefSeq" id="WP_210681470.1">
    <property type="nucleotide sequence ID" value="NZ_JAGMWN010000003.1"/>
</dbReference>
<dbReference type="GO" id="GO:0005737">
    <property type="term" value="C:cytoplasm"/>
    <property type="evidence" value="ECO:0007669"/>
    <property type="project" value="UniProtKB-SubCell"/>
</dbReference>
<dbReference type="InterPro" id="IPR036217">
    <property type="entry name" value="MethylDNA_cys_MeTrfase_DNAb"/>
</dbReference>
<proteinExistence type="inferred from homology"/>
<dbReference type="EC" id="2.1.1.63" evidence="9"/>
<dbReference type="Gene3D" id="1.10.10.10">
    <property type="entry name" value="Winged helix-like DNA-binding domain superfamily/Winged helix DNA-binding domain"/>
    <property type="match status" value="1"/>
</dbReference>
<reference evidence="12" key="1">
    <citation type="submission" date="2021-04" db="EMBL/GenBank/DDBJ databases">
        <authorList>
            <person name="Zhang D.-C."/>
        </authorList>
    </citation>
    <scope>NUCLEOTIDE SEQUENCE</scope>
    <source>
        <strain evidence="12">CGMCC 1.15697</strain>
    </source>
</reference>
<dbReference type="PANTHER" id="PTHR10815:SF5">
    <property type="entry name" value="METHYLATED-DNA--PROTEIN-CYSTEINE METHYLTRANSFERASE"/>
    <property type="match status" value="1"/>
</dbReference>
<comment type="caution">
    <text evidence="12">The sequence shown here is derived from an EMBL/GenBank/DDBJ whole genome shotgun (WGS) entry which is preliminary data.</text>
</comment>
<keyword evidence="5 9" id="KW-0808">Transferase</keyword>
<dbReference type="InterPro" id="IPR023546">
    <property type="entry name" value="MGMT"/>
</dbReference>
<evidence type="ECO:0000256" key="7">
    <source>
        <dbReference type="ARBA" id="ARBA00023204"/>
    </source>
</evidence>
<dbReference type="Pfam" id="PF02870">
    <property type="entry name" value="Methyltransf_1N"/>
    <property type="match status" value="1"/>
</dbReference>
<evidence type="ECO:0000256" key="1">
    <source>
        <dbReference type="ARBA" id="ARBA00001286"/>
    </source>
</evidence>
<organism evidence="12 13">
    <name type="scientific">Marivibrio halodurans</name>
    <dbReference type="NCBI Taxonomy" id="2039722"/>
    <lineage>
        <taxon>Bacteria</taxon>
        <taxon>Pseudomonadati</taxon>
        <taxon>Pseudomonadota</taxon>
        <taxon>Alphaproteobacteria</taxon>
        <taxon>Rhodospirillales</taxon>
        <taxon>Rhodospirillaceae</taxon>
        <taxon>Marivibrio</taxon>
    </lineage>
</organism>
<evidence type="ECO:0000256" key="5">
    <source>
        <dbReference type="ARBA" id="ARBA00022679"/>
    </source>
</evidence>
<keyword evidence="3 9" id="KW-0963">Cytoplasm</keyword>